<dbReference type="SFLD" id="SFLDG01118">
    <property type="entry name" value="activating_enzymes__group_2"/>
    <property type="match status" value="1"/>
</dbReference>
<dbReference type="InterPro" id="IPR040074">
    <property type="entry name" value="BssD/PflA/YjjW"/>
</dbReference>
<dbReference type="NCBIfam" id="TIGR02494">
    <property type="entry name" value="PFLE_PFLC"/>
    <property type="match status" value="1"/>
</dbReference>
<evidence type="ECO:0000259" key="9">
    <source>
        <dbReference type="PROSITE" id="PS51379"/>
    </source>
</evidence>
<dbReference type="EMBL" id="JBHPBY010000006">
    <property type="protein sequence ID" value="MFC1848741.1"/>
    <property type="molecule type" value="Genomic_DNA"/>
</dbReference>
<dbReference type="InterPro" id="IPR017900">
    <property type="entry name" value="4Fe4S_Fe_S_CS"/>
</dbReference>
<gene>
    <name evidence="11" type="ORF">ACFL27_00910</name>
</gene>
<dbReference type="SFLD" id="SFLDG01066">
    <property type="entry name" value="organic_radical-activating_enz"/>
    <property type="match status" value="1"/>
</dbReference>
<dbReference type="EC" id="1.97.1.-" evidence="11"/>
<feature type="domain" description="Radical SAM core" evidence="10">
    <location>
        <begin position="19"/>
        <end position="297"/>
    </location>
</feature>
<evidence type="ECO:0000256" key="2">
    <source>
        <dbReference type="ARBA" id="ARBA00009777"/>
    </source>
</evidence>
<comment type="cofactor">
    <cofactor evidence="1">
        <name>[4Fe-4S] cluster</name>
        <dbReference type="ChEBI" id="CHEBI:49883"/>
    </cofactor>
</comment>
<accession>A0ABV6YRA8</accession>
<keyword evidence="12" id="KW-1185">Reference proteome</keyword>
<keyword evidence="5" id="KW-0479">Metal-binding</keyword>
<keyword evidence="7" id="KW-0408">Iron</keyword>
<evidence type="ECO:0000313" key="12">
    <source>
        <dbReference type="Proteomes" id="UP001594351"/>
    </source>
</evidence>
<feature type="domain" description="4Fe-4S ferredoxin-type" evidence="9">
    <location>
        <begin position="50"/>
        <end position="78"/>
    </location>
</feature>
<evidence type="ECO:0000256" key="8">
    <source>
        <dbReference type="ARBA" id="ARBA00023014"/>
    </source>
</evidence>
<comment type="similarity">
    <text evidence="2">Belongs to the organic radical-activating enzymes family.</text>
</comment>
<dbReference type="SUPFAM" id="SSF54862">
    <property type="entry name" value="4Fe-4S ferredoxins"/>
    <property type="match status" value="1"/>
</dbReference>
<dbReference type="InterPro" id="IPR001989">
    <property type="entry name" value="Radical_activat_CS"/>
</dbReference>
<dbReference type="PANTHER" id="PTHR30352:SF4">
    <property type="entry name" value="PYRUVATE FORMATE-LYASE 2-ACTIVATING ENZYME"/>
    <property type="match status" value="1"/>
</dbReference>
<dbReference type="PROSITE" id="PS01087">
    <property type="entry name" value="RADICAL_ACTIVATING"/>
    <property type="match status" value="1"/>
</dbReference>
<dbReference type="PANTHER" id="PTHR30352">
    <property type="entry name" value="PYRUVATE FORMATE-LYASE-ACTIVATING ENZYME"/>
    <property type="match status" value="1"/>
</dbReference>
<comment type="caution">
    <text evidence="11">The sequence shown here is derived from an EMBL/GenBank/DDBJ whole genome shotgun (WGS) entry which is preliminary data.</text>
</comment>
<name>A0ABV6YRA8_UNCC1</name>
<proteinExistence type="inferred from homology"/>
<dbReference type="SFLD" id="SFLDS00029">
    <property type="entry name" value="Radical_SAM"/>
    <property type="match status" value="1"/>
</dbReference>
<dbReference type="PIRSF" id="PIRSF000371">
    <property type="entry name" value="PFL_act_enz"/>
    <property type="match status" value="1"/>
</dbReference>
<dbReference type="PROSITE" id="PS51379">
    <property type="entry name" value="4FE4S_FER_2"/>
    <property type="match status" value="2"/>
</dbReference>
<reference evidence="11 12" key="1">
    <citation type="submission" date="2024-09" db="EMBL/GenBank/DDBJ databases">
        <title>Laminarin stimulates single cell rates of sulfate reduction while oxygen inhibits transcriptomic activity in coastal marine sediment.</title>
        <authorList>
            <person name="Lindsay M."/>
            <person name="Orcutt B."/>
            <person name="Emerson D."/>
            <person name="Stepanauskas R."/>
            <person name="D'Angelo T."/>
        </authorList>
    </citation>
    <scope>NUCLEOTIDE SEQUENCE [LARGE SCALE GENOMIC DNA]</scope>
    <source>
        <strain evidence="11">SAG AM-311-K15</strain>
    </source>
</reference>
<evidence type="ECO:0000256" key="5">
    <source>
        <dbReference type="ARBA" id="ARBA00022723"/>
    </source>
</evidence>
<dbReference type="InterPro" id="IPR007197">
    <property type="entry name" value="rSAM"/>
</dbReference>
<keyword evidence="8" id="KW-0411">Iron-sulfur</keyword>
<evidence type="ECO:0000256" key="7">
    <source>
        <dbReference type="ARBA" id="ARBA00023004"/>
    </source>
</evidence>
<keyword evidence="4" id="KW-0949">S-adenosyl-L-methionine</keyword>
<keyword evidence="3" id="KW-0004">4Fe-4S</keyword>
<dbReference type="PROSITE" id="PS51918">
    <property type="entry name" value="RADICAL_SAM"/>
    <property type="match status" value="1"/>
</dbReference>
<dbReference type="Gene3D" id="3.80.30.10">
    <property type="entry name" value="pyruvate-formate lyase- activating enzyme"/>
    <property type="match status" value="1"/>
</dbReference>
<keyword evidence="6 11" id="KW-0560">Oxidoreductase</keyword>
<sequence>MSAATNSGLISTIQKFSTEDGPGIRSTVFLKGCPLHCFWCHNPEGISTKPQLIRYRDRCLGDGTCVQVCPQGALRKDGEEILLDREMCAACGTCAAECPANALEVIGKQMTVAEVMSEVMQDVRFYQQSKGGVSFSGGEPTLQGQFLKELLISSKQQGLHTALDTCGEFKQALCNDILAHVDLVLFDLKTLDADVLLKTTGSRLAHVRKNLQTIDDYGIPIWIRTPVIPGYTDSTANIDAIARFIVSELEHVTRYDLLAFSNLCRSKYLQLDLEFALEGVELISKQSMLSLKDIAIKAGVENVVISGPMTQKINHEE</sequence>
<evidence type="ECO:0000256" key="3">
    <source>
        <dbReference type="ARBA" id="ARBA00022485"/>
    </source>
</evidence>
<dbReference type="Pfam" id="PF13237">
    <property type="entry name" value="Fer4_10"/>
    <property type="match status" value="1"/>
</dbReference>
<evidence type="ECO:0000313" key="11">
    <source>
        <dbReference type="EMBL" id="MFC1848741.1"/>
    </source>
</evidence>
<feature type="domain" description="4Fe-4S ferredoxin-type" evidence="9">
    <location>
        <begin position="79"/>
        <end position="108"/>
    </location>
</feature>
<dbReference type="Proteomes" id="UP001594351">
    <property type="component" value="Unassembled WGS sequence"/>
</dbReference>
<dbReference type="GO" id="GO:0016491">
    <property type="term" value="F:oxidoreductase activity"/>
    <property type="evidence" value="ECO:0007669"/>
    <property type="project" value="UniProtKB-KW"/>
</dbReference>
<dbReference type="InterPro" id="IPR017896">
    <property type="entry name" value="4Fe4S_Fe-S-bd"/>
</dbReference>
<dbReference type="Gene3D" id="3.30.70.20">
    <property type="match status" value="1"/>
</dbReference>
<dbReference type="SUPFAM" id="SSF102114">
    <property type="entry name" value="Radical SAM enzymes"/>
    <property type="match status" value="1"/>
</dbReference>
<protein>
    <submittedName>
        <fullName evidence="11">Glycyl-radical enzyme activating protein</fullName>
        <ecNumber evidence="11">1.97.1.-</ecNumber>
    </submittedName>
</protein>
<evidence type="ECO:0000256" key="6">
    <source>
        <dbReference type="ARBA" id="ARBA00023002"/>
    </source>
</evidence>
<dbReference type="Pfam" id="PF04055">
    <property type="entry name" value="Radical_SAM"/>
    <property type="match status" value="1"/>
</dbReference>
<dbReference type="PROSITE" id="PS00198">
    <property type="entry name" value="4FE4S_FER_1"/>
    <property type="match status" value="1"/>
</dbReference>
<evidence type="ECO:0000256" key="1">
    <source>
        <dbReference type="ARBA" id="ARBA00001966"/>
    </source>
</evidence>
<evidence type="ECO:0000256" key="4">
    <source>
        <dbReference type="ARBA" id="ARBA00022691"/>
    </source>
</evidence>
<dbReference type="InterPro" id="IPR058240">
    <property type="entry name" value="rSAM_sf"/>
</dbReference>
<evidence type="ECO:0000259" key="10">
    <source>
        <dbReference type="PROSITE" id="PS51918"/>
    </source>
</evidence>
<organism evidence="11 12">
    <name type="scientific">candidate division CSSED10-310 bacterium</name>
    <dbReference type="NCBI Taxonomy" id="2855610"/>
    <lineage>
        <taxon>Bacteria</taxon>
        <taxon>Bacteria division CSSED10-310</taxon>
    </lineage>
</organism>
<dbReference type="InterPro" id="IPR034457">
    <property type="entry name" value="Organic_radical-activating"/>
</dbReference>
<dbReference type="InterPro" id="IPR012839">
    <property type="entry name" value="Organic_radical_activase"/>
</dbReference>